<dbReference type="GO" id="GO:0005829">
    <property type="term" value="C:cytosol"/>
    <property type="evidence" value="ECO:0007669"/>
    <property type="project" value="TreeGrafter"/>
</dbReference>
<dbReference type="Proteomes" id="UP000244890">
    <property type="component" value="Chromosome"/>
</dbReference>
<sequence>MKKNILLELQKISLAMFRKNFFGIFQGSISAKLEEGHFLINKKEAIFDDLNEDSLITLYHKRDYRWNGASIDAFIHSLLYQNLPNAKYIAYGMPPFTTAYTLSYDKIVPKDYFGSRILGALDVYNPKDYDNWYERADVEINRYFRENDTKIMVIKGYGVYAYERNLQSLSKMTALLENTCKILYFNSLLEGSRQTQNLFEI</sequence>
<dbReference type="Gene3D" id="3.40.225.10">
    <property type="entry name" value="Class II aldolase/adducin N-terminal domain"/>
    <property type="match status" value="1"/>
</dbReference>
<name>A0A2U8FFJ2_9HELI</name>
<evidence type="ECO:0000313" key="4">
    <source>
        <dbReference type="EMBL" id="AWI34798.1"/>
    </source>
</evidence>
<dbReference type="PANTHER" id="PTHR22789">
    <property type="entry name" value="FUCULOSE PHOSPHATE ALDOLASE"/>
    <property type="match status" value="1"/>
</dbReference>
<dbReference type="EMBL" id="CP021886">
    <property type="protein sequence ID" value="AWI34798.1"/>
    <property type="molecule type" value="Genomic_DNA"/>
</dbReference>
<protein>
    <recommendedName>
        <fullName evidence="3">Class II aldolase/adducin N-terminal domain-containing protein</fullName>
    </recommendedName>
</protein>
<dbReference type="RefSeq" id="WP_108911581.1">
    <property type="nucleotide sequence ID" value="NZ_CP021886.1"/>
</dbReference>
<evidence type="ECO:0000313" key="5">
    <source>
        <dbReference type="Proteomes" id="UP000244890"/>
    </source>
</evidence>
<dbReference type="KEGG" id="had:CDV25_08500"/>
<evidence type="ECO:0000259" key="3">
    <source>
        <dbReference type="SMART" id="SM01007"/>
    </source>
</evidence>
<dbReference type="SMART" id="SM01007">
    <property type="entry name" value="Aldolase_II"/>
    <property type="match status" value="1"/>
</dbReference>
<dbReference type="NCBIfam" id="NF004492">
    <property type="entry name" value="PRK05834.1"/>
    <property type="match status" value="1"/>
</dbReference>
<dbReference type="InterPro" id="IPR001303">
    <property type="entry name" value="Aldolase_II/adducin_N"/>
</dbReference>
<dbReference type="AlphaFoldDB" id="A0A2U8FFJ2"/>
<dbReference type="OrthoDB" id="5344510at2"/>
<accession>A0A2U8FFJ2</accession>
<feature type="domain" description="Class II aldolase/adducin N-terminal" evidence="3">
    <location>
        <begin position="7"/>
        <end position="184"/>
    </location>
</feature>
<dbReference type="Pfam" id="PF00596">
    <property type="entry name" value="Aldolase_II"/>
    <property type="match status" value="1"/>
</dbReference>
<gene>
    <name evidence="4" type="ORF">CDV25_08500</name>
</gene>
<organism evidence="4 5">
    <name type="scientific">Helicobacter apodemus</name>
    <dbReference type="NCBI Taxonomy" id="135569"/>
    <lineage>
        <taxon>Bacteria</taxon>
        <taxon>Pseudomonadati</taxon>
        <taxon>Campylobacterota</taxon>
        <taxon>Epsilonproteobacteria</taxon>
        <taxon>Campylobacterales</taxon>
        <taxon>Helicobacteraceae</taxon>
        <taxon>Helicobacter</taxon>
    </lineage>
</organism>
<evidence type="ECO:0000256" key="1">
    <source>
        <dbReference type="ARBA" id="ARBA00022723"/>
    </source>
</evidence>
<keyword evidence="1" id="KW-0479">Metal-binding</keyword>
<evidence type="ECO:0000256" key="2">
    <source>
        <dbReference type="ARBA" id="ARBA00023239"/>
    </source>
</evidence>
<dbReference type="GO" id="GO:0046872">
    <property type="term" value="F:metal ion binding"/>
    <property type="evidence" value="ECO:0007669"/>
    <property type="project" value="UniProtKB-KW"/>
</dbReference>
<dbReference type="GO" id="GO:0016832">
    <property type="term" value="F:aldehyde-lyase activity"/>
    <property type="evidence" value="ECO:0007669"/>
    <property type="project" value="TreeGrafter"/>
</dbReference>
<dbReference type="SUPFAM" id="SSF53639">
    <property type="entry name" value="AraD/HMP-PK domain-like"/>
    <property type="match status" value="1"/>
</dbReference>
<dbReference type="GO" id="GO:0019323">
    <property type="term" value="P:pentose catabolic process"/>
    <property type="evidence" value="ECO:0007669"/>
    <property type="project" value="TreeGrafter"/>
</dbReference>
<reference evidence="4 5" key="1">
    <citation type="submission" date="2017-06" db="EMBL/GenBank/DDBJ databases">
        <title>Complete genome of Helicobacter apodemus.</title>
        <authorList>
            <person name="Cho S."/>
        </authorList>
    </citation>
    <scope>NUCLEOTIDE SEQUENCE [LARGE SCALE GENOMIC DNA]</scope>
    <source>
        <strain evidence="5">SNUVETPUB-15-01</strain>
    </source>
</reference>
<proteinExistence type="predicted"/>
<dbReference type="InterPro" id="IPR050197">
    <property type="entry name" value="Aldolase_class_II_sugar_metab"/>
</dbReference>
<dbReference type="PANTHER" id="PTHR22789:SF0">
    <property type="entry name" value="3-OXO-TETRONATE 4-PHOSPHATE DECARBOXYLASE-RELATED"/>
    <property type="match status" value="1"/>
</dbReference>
<keyword evidence="2" id="KW-0456">Lyase</keyword>
<dbReference type="InterPro" id="IPR036409">
    <property type="entry name" value="Aldolase_II/adducin_N_sf"/>
</dbReference>